<evidence type="ECO:0000256" key="4">
    <source>
        <dbReference type="ARBA" id="ARBA00022989"/>
    </source>
</evidence>
<dbReference type="GO" id="GO:0009055">
    <property type="term" value="F:electron transfer activity"/>
    <property type="evidence" value="ECO:0007669"/>
    <property type="project" value="InterPro"/>
</dbReference>
<dbReference type="Proteomes" id="UP000246352">
    <property type="component" value="Unassembled WGS sequence"/>
</dbReference>
<dbReference type="InterPro" id="IPR011577">
    <property type="entry name" value="Cyt_b561_bac/Ni-Hgenase"/>
</dbReference>
<keyword evidence="9" id="KW-1185">Reference proteome</keyword>
<evidence type="ECO:0000256" key="1">
    <source>
        <dbReference type="ARBA" id="ARBA00004651"/>
    </source>
</evidence>
<keyword evidence="2" id="KW-1003">Cell membrane</keyword>
<evidence type="ECO:0000313" key="8">
    <source>
        <dbReference type="EMBL" id="PWW01827.1"/>
    </source>
</evidence>
<dbReference type="Pfam" id="PF01292">
    <property type="entry name" value="Ni_hydr_CYTB"/>
    <property type="match status" value="1"/>
</dbReference>
<comment type="subcellular location">
    <subcellularLocation>
        <location evidence="1">Cell membrane</location>
        <topology evidence="1">Multi-pass membrane protein</topology>
    </subcellularLocation>
</comment>
<protein>
    <submittedName>
        <fullName evidence="8">Thiosulfate reductase cytochrome b subunit</fullName>
    </submittedName>
</protein>
<dbReference type="RefSeq" id="WP_110031585.1">
    <property type="nucleotide sequence ID" value="NZ_QGTR01000002.1"/>
</dbReference>
<feature type="transmembrane region" description="Helical" evidence="6">
    <location>
        <begin position="200"/>
        <end position="223"/>
    </location>
</feature>
<dbReference type="AlphaFoldDB" id="A0A317PM62"/>
<feature type="transmembrane region" description="Helical" evidence="6">
    <location>
        <begin position="243"/>
        <end position="265"/>
    </location>
</feature>
<evidence type="ECO:0000256" key="2">
    <source>
        <dbReference type="ARBA" id="ARBA00022475"/>
    </source>
</evidence>
<reference evidence="8 9" key="1">
    <citation type="submission" date="2018-05" db="EMBL/GenBank/DDBJ databases">
        <title>Genomic Encyclopedia of Type Strains, Phase IV (KMG-IV): sequencing the most valuable type-strain genomes for metagenomic binning, comparative biology and taxonomic classification.</title>
        <authorList>
            <person name="Goeker M."/>
        </authorList>
    </citation>
    <scope>NUCLEOTIDE SEQUENCE [LARGE SCALE GENOMIC DNA]</scope>
    <source>
        <strain evidence="8 9">DSM 16791</strain>
    </source>
</reference>
<gene>
    <name evidence="8" type="ORF">DFR52_102491</name>
</gene>
<evidence type="ECO:0000256" key="3">
    <source>
        <dbReference type="ARBA" id="ARBA00022692"/>
    </source>
</evidence>
<sequence length="286" mass="31814">MTANQTTAEDLSRRPAGGDLVKRHRLSTRVWHWTNAVVLLIMLMSGLMIFNAHPRLYWGQFGANPDHAWLEINGRNTPEGPQGYLRVGDITIVTTGILGLSKRADGRNNPVAFPAWATIPSDYNLALSRRWHLTFAWLFAGGILAYGVWSLVNGHVRRDLLPSRGELKPGHIWGDIKHHAMLKFPTGEAARHYNILQKGAYLLVLGILIPGMVLTGLTMSPSMDAIFPFLLDIFGGRQSARSIHFILAAGLVAFILVHLLMVLLAGPFNEIRSMITGRYRLPKEKS</sequence>
<dbReference type="SUPFAM" id="SSF81342">
    <property type="entry name" value="Transmembrane di-heme cytochromes"/>
    <property type="match status" value="1"/>
</dbReference>
<dbReference type="InterPro" id="IPR051542">
    <property type="entry name" value="Hydrogenase_cytochrome"/>
</dbReference>
<feature type="domain" description="Cytochrome b561 bacterial/Ni-hydrogenase" evidence="7">
    <location>
        <begin position="23"/>
        <end position="277"/>
    </location>
</feature>
<evidence type="ECO:0000256" key="6">
    <source>
        <dbReference type="SAM" id="Phobius"/>
    </source>
</evidence>
<proteinExistence type="predicted"/>
<dbReference type="PANTHER" id="PTHR30485">
    <property type="entry name" value="NI/FE-HYDROGENASE 1 B-TYPE CYTOCHROME SUBUNIT"/>
    <property type="match status" value="1"/>
</dbReference>
<dbReference type="GO" id="GO:0020037">
    <property type="term" value="F:heme binding"/>
    <property type="evidence" value="ECO:0007669"/>
    <property type="project" value="TreeGrafter"/>
</dbReference>
<dbReference type="EMBL" id="QGTR01000002">
    <property type="protein sequence ID" value="PWW01827.1"/>
    <property type="molecule type" value="Genomic_DNA"/>
</dbReference>
<dbReference type="OrthoDB" id="9781740at2"/>
<evidence type="ECO:0000259" key="7">
    <source>
        <dbReference type="Pfam" id="PF01292"/>
    </source>
</evidence>
<dbReference type="GO" id="GO:0022904">
    <property type="term" value="P:respiratory electron transport chain"/>
    <property type="evidence" value="ECO:0007669"/>
    <property type="project" value="InterPro"/>
</dbReference>
<keyword evidence="5 6" id="KW-0472">Membrane</keyword>
<dbReference type="GO" id="GO:0005886">
    <property type="term" value="C:plasma membrane"/>
    <property type="evidence" value="ECO:0007669"/>
    <property type="project" value="UniProtKB-SubCell"/>
</dbReference>
<name>A0A317PM62_9HYPH</name>
<keyword evidence="4 6" id="KW-1133">Transmembrane helix</keyword>
<evidence type="ECO:0000256" key="5">
    <source>
        <dbReference type="ARBA" id="ARBA00023136"/>
    </source>
</evidence>
<accession>A0A317PM62</accession>
<evidence type="ECO:0000313" key="9">
    <source>
        <dbReference type="Proteomes" id="UP000246352"/>
    </source>
</evidence>
<dbReference type="Gene3D" id="1.20.950.20">
    <property type="entry name" value="Transmembrane di-heme cytochromes, Chain C"/>
    <property type="match status" value="1"/>
</dbReference>
<feature type="transmembrane region" description="Helical" evidence="6">
    <location>
        <begin position="131"/>
        <end position="152"/>
    </location>
</feature>
<comment type="caution">
    <text evidence="8">The sequence shown here is derived from an EMBL/GenBank/DDBJ whole genome shotgun (WGS) entry which is preliminary data.</text>
</comment>
<dbReference type="InterPro" id="IPR016174">
    <property type="entry name" value="Di-haem_cyt_TM"/>
</dbReference>
<feature type="transmembrane region" description="Helical" evidence="6">
    <location>
        <begin position="30"/>
        <end position="50"/>
    </location>
</feature>
<organism evidence="8 9">
    <name type="scientific">Hoeflea marina</name>
    <dbReference type="NCBI Taxonomy" id="274592"/>
    <lineage>
        <taxon>Bacteria</taxon>
        <taxon>Pseudomonadati</taxon>
        <taxon>Pseudomonadota</taxon>
        <taxon>Alphaproteobacteria</taxon>
        <taxon>Hyphomicrobiales</taxon>
        <taxon>Rhizobiaceae</taxon>
        <taxon>Hoeflea</taxon>
    </lineage>
</organism>
<dbReference type="PANTHER" id="PTHR30485:SF1">
    <property type="entry name" value="CYTOCHROME YDHU-RELATED"/>
    <property type="match status" value="1"/>
</dbReference>
<keyword evidence="3 6" id="KW-0812">Transmembrane</keyword>